<comment type="cofactor">
    <cofactor evidence="1">
        <name>heme</name>
        <dbReference type="ChEBI" id="CHEBI:30413"/>
    </cofactor>
</comment>
<feature type="transmembrane region" description="Helical" evidence="9">
    <location>
        <begin position="275"/>
        <end position="297"/>
    </location>
</feature>
<evidence type="ECO:0000256" key="3">
    <source>
        <dbReference type="ARBA" id="ARBA00022617"/>
    </source>
</evidence>
<keyword evidence="6 8" id="KW-0408">Iron</keyword>
<feature type="transmembrane region" description="Helical" evidence="9">
    <location>
        <begin position="200"/>
        <end position="218"/>
    </location>
</feature>
<evidence type="ECO:0000256" key="7">
    <source>
        <dbReference type="ARBA" id="ARBA00023033"/>
    </source>
</evidence>
<proteinExistence type="inferred from homology"/>
<comment type="similarity">
    <text evidence="2 8">Belongs to the cytochrome P450 family.</text>
</comment>
<dbReference type="PANTHER" id="PTHR24305:SF29">
    <property type="entry name" value="BENZOATE-PARA-HYDROXYLASE"/>
    <property type="match status" value="1"/>
</dbReference>
<evidence type="ECO:0000256" key="5">
    <source>
        <dbReference type="ARBA" id="ARBA00023002"/>
    </source>
</evidence>
<evidence type="ECO:0000256" key="4">
    <source>
        <dbReference type="ARBA" id="ARBA00022723"/>
    </source>
</evidence>
<protein>
    <submittedName>
        <fullName evidence="10">Cytochrome P450</fullName>
    </submittedName>
</protein>
<keyword evidence="7 8" id="KW-0503">Monooxygenase</keyword>
<evidence type="ECO:0000256" key="1">
    <source>
        <dbReference type="ARBA" id="ARBA00001971"/>
    </source>
</evidence>
<dbReference type="PRINTS" id="PR00385">
    <property type="entry name" value="P450"/>
</dbReference>
<dbReference type="InterPro" id="IPR036396">
    <property type="entry name" value="Cyt_P450_sf"/>
</dbReference>
<evidence type="ECO:0000256" key="9">
    <source>
        <dbReference type="SAM" id="Phobius"/>
    </source>
</evidence>
<keyword evidence="4 8" id="KW-0479">Metal-binding</keyword>
<dbReference type="Proteomes" id="UP001629113">
    <property type="component" value="Unassembled WGS sequence"/>
</dbReference>
<dbReference type="InterPro" id="IPR017972">
    <property type="entry name" value="Cyt_P450_CS"/>
</dbReference>
<keyword evidence="11" id="KW-1185">Reference proteome</keyword>
<dbReference type="PANTHER" id="PTHR24305">
    <property type="entry name" value="CYTOCHROME P450"/>
    <property type="match status" value="1"/>
</dbReference>
<keyword evidence="9" id="KW-0812">Transmembrane</keyword>
<organism evidence="10 11">
    <name type="scientific">Phlyctema vagabunda</name>
    <dbReference type="NCBI Taxonomy" id="108571"/>
    <lineage>
        <taxon>Eukaryota</taxon>
        <taxon>Fungi</taxon>
        <taxon>Dikarya</taxon>
        <taxon>Ascomycota</taxon>
        <taxon>Pezizomycotina</taxon>
        <taxon>Leotiomycetes</taxon>
        <taxon>Helotiales</taxon>
        <taxon>Dermateaceae</taxon>
        <taxon>Phlyctema</taxon>
    </lineage>
</organism>
<evidence type="ECO:0000256" key="6">
    <source>
        <dbReference type="ARBA" id="ARBA00023004"/>
    </source>
</evidence>
<keyword evidence="9" id="KW-1133">Transmembrane helix</keyword>
<dbReference type="PRINTS" id="PR00463">
    <property type="entry name" value="EP450I"/>
</dbReference>
<evidence type="ECO:0000313" key="10">
    <source>
        <dbReference type="EMBL" id="KAL3420745.1"/>
    </source>
</evidence>
<dbReference type="InterPro" id="IPR001128">
    <property type="entry name" value="Cyt_P450"/>
</dbReference>
<dbReference type="Pfam" id="PF00067">
    <property type="entry name" value="p450"/>
    <property type="match status" value="1"/>
</dbReference>
<keyword evidence="5 8" id="KW-0560">Oxidoreductase</keyword>
<evidence type="ECO:0000256" key="8">
    <source>
        <dbReference type="RuleBase" id="RU000461"/>
    </source>
</evidence>
<dbReference type="SUPFAM" id="SSF48264">
    <property type="entry name" value="Cytochrome P450"/>
    <property type="match status" value="1"/>
</dbReference>
<dbReference type="PROSITE" id="PS00086">
    <property type="entry name" value="CYTOCHROME_P450"/>
    <property type="match status" value="1"/>
</dbReference>
<keyword evidence="3 8" id="KW-0349">Heme</keyword>
<comment type="caution">
    <text evidence="10">The sequence shown here is derived from an EMBL/GenBank/DDBJ whole genome shotgun (WGS) entry which is preliminary data.</text>
</comment>
<name>A0ABR4PBQ8_9HELO</name>
<evidence type="ECO:0000256" key="2">
    <source>
        <dbReference type="ARBA" id="ARBA00010617"/>
    </source>
</evidence>
<dbReference type="InterPro" id="IPR050121">
    <property type="entry name" value="Cytochrome_P450_monoxygenase"/>
</dbReference>
<dbReference type="InterPro" id="IPR002401">
    <property type="entry name" value="Cyt_P450_E_grp-I"/>
</dbReference>
<gene>
    <name evidence="10" type="ORF">PVAG01_07190</name>
</gene>
<dbReference type="Gene3D" id="1.10.630.10">
    <property type="entry name" value="Cytochrome P450"/>
    <property type="match status" value="1"/>
</dbReference>
<accession>A0ABR4PBQ8</accession>
<evidence type="ECO:0000313" key="11">
    <source>
        <dbReference type="Proteomes" id="UP001629113"/>
    </source>
</evidence>
<reference evidence="10 11" key="1">
    <citation type="submission" date="2024-06" db="EMBL/GenBank/DDBJ databases">
        <title>Complete genome of Phlyctema vagabunda strain 19-DSS-EL-015.</title>
        <authorList>
            <person name="Fiorenzani C."/>
        </authorList>
    </citation>
    <scope>NUCLEOTIDE SEQUENCE [LARGE SCALE GENOMIC DNA]</scope>
    <source>
        <strain evidence="10 11">19-DSS-EL-015</strain>
    </source>
</reference>
<dbReference type="CDD" id="cd11058">
    <property type="entry name" value="CYP60B-like"/>
    <property type="match status" value="1"/>
</dbReference>
<keyword evidence="9" id="KW-0472">Membrane</keyword>
<dbReference type="EMBL" id="JBFCZG010000006">
    <property type="protein sequence ID" value="KAL3420745.1"/>
    <property type="molecule type" value="Genomic_DNA"/>
</dbReference>
<sequence>MSYRRFLHPLARFPGPFFNSITNLQWHFKLFEGNVHLDNQHWHEVYGPVVRISPNHLSFSNLAAVKDIYGFGARESLRLEKDPQFFTPEIDGSLNIVNETNGNEHSRMRKMLSNAFSNSNLLSNDEIVIRRVNEFLDDLAALGENEGSSGVDIKKLFSYVTFNIMGEMALGNTFESLSSNQANRYTWADVIMKSSAMNDVMRGVALMPGLVALLSIYIPQHFRDTIYRHFEYSSQYAEIREHASIEQKDFMYHMLKSKMPNGQRVPKKEIASHSLVIMMAGTVTTATSLTAVTYYLLTNPSTVTKLRSELDAHFSSIDEMTSKALMNCQYLNAVIQEGLRINPPAGAAHLPRVVPKGGSNIAGIFVPEGTSVSVHPFSLSMNPQNFHEPRTFMPERWITSESEGQKGDRLEASVPFSFGPRGCIGKNLAYLELRMVLAKLFWKYDVEMTNTKEIKSWIDESVGYTLWKNPPLDVHVRERRDF</sequence>